<evidence type="ECO:0000313" key="3">
    <source>
        <dbReference type="Proteomes" id="UP000305457"/>
    </source>
</evidence>
<dbReference type="Proteomes" id="UP000305457">
    <property type="component" value="Chromosome"/>
</dbReference>
<sequence>MKEPIQIYDKQKTKIIEYLYKNNALKNVLIISLIENTKFTSYANDKPGEPKLFIDFKEDKIVSIYVLVGKILTIYSLVPINRLFLYKLIKFNIPRIYIYENKIAKEMEHVLSYMYNLWIDFNKRDILLLEEQHYYPGSLLNQFEKIDKNNLKHVLKIKNATLNNVDDKYQVEPYDLQTLKNDFKRGVINGYLSKDQKGNYHALSTEVSKVKNFVNISAEWVGELDINKSEFLCTAISKLSSELLAKDMKPIIIPDNEMIEAACCYIGFRKIKSFTMAVTHLDFKIE</sequence>
<keyword evidence="1" id="KW-0472">Membrane</keyword>
<evidence type="ECO:0000256" key="1">
    <source>
        <dbReference type="SAM" id="Phobius"/>
    </source>
</evidence>
<reference evidence="2 3" key="1">
    <citation type="submission" date="2019-06" db="EMBL/GenBank/DDBJ databases">
        <title>Mycoplasma sp. 2F1A isolated from ostrich.</title>
        <authorList>
            <person name="Spergser J."/>
        </authorList>
    </citation>
    <scope>NUCLEOTIDE SEQUENCE [LARGE SCALE GENOMIC DNA]</scope>
    <source>
        <strain evidence="2 3">2F1A</strain>
    </source>
</reference>
<evidence type="ECO:0000313" key="2">
    <source>
        <dbReference type="EMBL" id="QCZ36531.1"/>
    </source>
</evidence>
<dbReference type="RefSeq" id="WP_139592014.1">
    <property type="nucleotide sequence ID" value="NZ_CP040825.1"/>
</dbReference>
<proteinExistence type="predicted"/>
<dbReference type="EMBL" id="CP040825">
    <property type="protein sequence ID" value="QCZ36531.1"/>
    <property type="molecule type" value="Genomic_DNA"/>
</dbReference>
<keyword evidence="1" id="KW-0812">Transmembrane</keyword>
<protein>
    <submittedName>
        <fullName evidence="2">Uncharacterized protein</fullName>
    </submittedName>
</protein>
<name>A0A5B7XUH9_9MOLU</name>
<keyword evidence="1" id="KW-1133">Transmembrane helix</keyword>
<gene>
    <name evidence="2" type="ORF">FG904_00655</name>
</gene>
<organism evidence="2 3">
    <name type="scientific">Mycoplasma nasistruthionis</name>
    <dbReference type="NCBI Taxonomy" id="353852"/>
    <lineage>
        <taxon>Bacteria</taxon>
        <taxon>Bacillati</taxon>
        <taxon>Mycoplasmatota</taxon>
        <taxon>Mollicutes</taxon>
        <taxon>Mycoplasmataceae</taxon>
        <taxon>Mycoplasma</taxon>
    </lineage>
</organism>
<feature type="transmembrane region" description="Helical" evidence="1">
    <location>
        <begin position="62"/>
        <end position="85"/>
    </location>
</feature>
<dbReference type="KEGG" id="mnh:FG904_00655"/>
<accession>A0A5B7XUH9</accession>
<dbReference type="AlphaFoldDB" id="A0A5B7XUH9"/>